<protein>
    <recommendedName>
        <fullName evidence="1">Asteroid domain-containing protein</fullName>
    </recommendedName>
</protein>
<feature type="domain" description="Asteroid" evidence="1">
    <location>
        <begin position="1"/>
        <end position="52"/>
    </location>
</feature>
<proteinExistence type="predicted"/>
<accession>A0A6A7C8S0</accession>
<dbReference type="Proteomes" id="UP000799421">
    <property type="component" value="Unassembled WGS sequence"/>
</dbReference>
<organism evidence="2 3">
    <name type="scientific">Piedraia hortae CBS 480.64</name>
    <dbReference type="NCBI Taxonomy" id="1314780"/>
    <lineage>
        <taxon>Eukaryota</taxon>
        <taxon>Fungi</taxon>
        <taxon>Dikarya</taxon>
        <taxon>Ascomycota</taxon>
        <taxon>Pezizomycotina</taxon>
        <taxon>Dothideomycetes</taxon>
        <taxon>Dothideomycetidae</taxon>
        <taxon>Capnodiales</taxon>
        <taxon>Piedraiaceae</taxon>
        <taxon>Piedraia</taxon>
    </lineage>
</organism>
<keyword evidence="3" id="KW-1185">Reference proteome</keyword>
<dbReference type="Pfam" id="PF12813">
    <property type="entry name" value="XPG_I_2"/>
    <property type="match status" value="1"/>
</dbReference>
<dbReference type="AlphaFoldDB" id="A0A6A7C8S0"/>
<name>A0A6A7C8S0_9PEZI</name>
<sequence length="182" mass="21125">MFLPMLLEDPARKAAWNTGLQVRRVAYALLPTRPKVSEYRRSGEMIREYDVAVEEDPAEVLDFLDEELAQNKSLSRRDCWLLISAQLALLEYEQMQPDTLKAALRQRDCSDWNEVHLSAQLQAAYYSLRMLYQIANFVKSLDVCKRLETLPNIAEFFEPGRIEDSWIEDLLVRPGGRLSEND</sequence>
<dbReference type="InterPro" id="IPR039436">
    <property type="entry name" value="Asteroid_dom"/>
</dbReference>
<evidence type="ECO:0000313" key="2">
    <source>
        <dbReference type="EMBL" id="KAF2863894.1"/>
    </source>
</evidence>
<dbReference type="OrthoDB" id="5297549at2759"/>
<gene>
    <name evidence="2" type="ORF">K470DRAFT_254765</name>
</gene>
<evidence type="ECO:0000259" key="1">
    <source>
        <dbReference type="Pfam" id="PF12813"/>
    </source>
</evidence>
<evidence type="ECO:0000313" key="3">
    <source>
        <dbReference type="Proteomes" id="UP000799421"/>
    </source>
</evidence>
<reference evidence="2" key="1">
    <citation type="journal article" date="2020" name="Stud. Mycol.">
        <title>101 Dothideomycetes genomes: a test case for predicting lifestyles and emergence of pathogens.</title>
        <authorList>
            <person name="Haridas S."/>
            <person name="Albert R."/>
            <person name="Binder M."/>
            <person name="Bloem J."/>
            <person name="Labutti K."/>
            <person name="Salamov A."/>
            <person name="Andreopoulos B."/>
            <person name="Baker S."/>
            <person name="Barry K."/>
            <person name="Bills G."/>
            <person name="Bluhm B."/>
            <person name="Cannon C."/>
            <person name="Castanera R."/>
            <person name="Culley D."/>
            <person name="Daum C."/>
            <person name="Ezra D."/>
            <person name="Gonzalez J."/>
            <person name="Henrissat B."/>
            <person name="Kuo A."/>
            <person name="Liang C."/>
            <person name="Lipzen A."/>
            <person name="Lutzoni F."/>
            <person name="Magnuson J."/>
            <person name="Mondo S."/>
            <person name="Nolan M."/>
            <person name="Ohm R."/>
            <person name="Pangilinan J."/>
            <person name="Park H.-J."/>
            <person name="Ramirez L."/>
            <person name="Alfaro M."/>
            <person name="Sun H."/>
            <person name="Tritt A."/>
            <person name="Yoshinaga Y."/>
            <person name="Zwiers L.-H."/>
            <person name="Turgeon B."/>
            <person name="Goodwin S."/>
            <person name="Spatafora J."/>
            <person name="Crous P."/>
            <person name="Grigoriev I."/>
        </authorList>
    </citation>
    <scope>NUCLEOTIDE SEQUENCE</scope>
    <source>
        <strain evidence="2">CBS 480.64</strain>
    </source>
</reference>
<dbReference type="EMBL" id="MU005959">
    <property type="protein sequence ID" value="KAF2863894.1"/>
    <property type="molecule type" value="Genomic_DNA"/>
</dbReference>